<proteinExistence type="predicted"/>
<name>A0AAV4N2D1_CAEEX</name>
<evidence type="ECO:0000313" key="2">
    <source>
        <dbReference type="EMBL" id="GIX78997.1"/>
    </source>
</evidence>
<feature type="transmembrane region" description="Helical" evidence="1">
    <location>
        <begin position="105"/>
        <end position="126"/>
    </location>
</feature>
<organism evidence="2 3">
    <name type="scientific">Caerostris extrusa</name>
    <name type="common">Bark spider</name>
    <name type="synonym">Caerostris bankana</name>
    <dbReference type="NCBI Taxonomy" id="172846"/>
    <lineage>
        <taxon>Eukaryota</taxon>
        <taxon>Metazoa</taxon>
        <taxon>Ecdysozoa</taxon>
        <taxon>Arthropoda</taxon>
        <taxon>Chelicerata</taxon>
        <taxon>Arachnida</taxon>
        <taxon>Araneae</taxon>
        <taxon>Araneomorphae</taxon>
        <taxon>Entelegynae</taxon>
        <taxon>Araneoidea</taxon>
        <taxon>Araneidae</taxon>
        <taxon>Caerostris</taxon>
    </lineage>
</organism>
<evidence type="ECO:0000256" key="1">
    <source>
        <dbReference type="SAM" id="Phobius"/>
    </source>
</evidence>
<comment type="caution">
    <text evidence="2">The sequence shown here is derived from an EMBL/GenBank/DDBJ whole genome shotgun (WGS) entry which is preliminary data.</text>
</comment>
<protein>
    <submittedName>
        <fullName evidence="2">Uncharacterized protein</fullName>
    </submittedName>
</protein>
<keyword evidence="3" id="KW-1185">Reference proteome</keyword>
<sequence>MKLPVDNTKSIVRVKHISPLHKCFFFERHEDGKYKKSAAVGFWNLYEFEDEPGIIALKIKRIRLCISLVLMPWWKGDGFMVQQLQVTPHEKGCRMLSGMGFEKSFSFLLCLGRVWVTYVCLTRLLGNKILRFRHSQRVFIRV</sequence>
<reference evidence="2 3" key="1">
    <citation type="submission" date="2021-06" db="EMBL/GenBank/DDBJ databases">
        <title>Caerostris extrusa draft genome.</title>
        <authorList>
            <person name="Kono N."/>
            <person name="Arakawa K."/>
        </authorList>
    </citation>
    <scope>NUCLEOTIDE SEQUENCE [LARGE SCALE GENOMIC DNA]</scope>
</reference>
<evidence type="ECO:0000313" key="3">
    <source>
        <dbReference type="Proteomes" id="UP001054945"/>
    </source>
</evidence>
<accession>A0AAV4N2D1</accession>
<keyword evidence="1" id="KW-0812">Transmembrane</keyword>
<keyword evidence="1" id="KW-1133">Transmembrane helix</keyword>
<dbReference type="AlphaFoldDB" id="A0AAV4N2D1"/>
<dbReference type="Proteomes" id="UP001054945">
    <property type="component" value="Unassembled WGS sequence"/>
</dbReference>
<keyword evidence="1" id="KW-0472">Membrane</keyword>
<gene>
    <name evidence="2" type="ORF">CEXT_724451</name>
</gene>
<dbReference type="EMBL" id="BPLR01020454">
    <property type="protein sequence ID" value="GIX78997.1"/>
    <property type="molecule type" value="Genomic_DNA"/>
</dbReference>